<evidence type="ECO:0000259" key="5">
    <source>
        <dbReference type="Pfam" id="PF13243"/>
    </source>
</evidence>
<dbReference type="InterPro" id="IPR006400">
    <property type="entry name" value="Hopene-cyclase"/>
</dbReference>
<comment type="caution">
    <text evidence="7">The sequence shown here is derived from an EMBL/GenBank/DDBJ whole genome shotgun (WGS) entry which is preliminary data.</text>
</comment>
<evidence type="ECO:0000313" key="8">
    <source>
        <dbReference type="Proteomes" id="UP001242313"/>
    </source>
</evidence>
<dbReference type="SFLD" id="SFLDG01016">
    <property type="entry name" value="Prenyltransferase_Like_2"/>
    <property type="match status" value="1"/>
</dbReference>
<accession>A0ABU0FU73</accession>
<evidence type="ECO:0000313" key="7">
    <source>
        <dbReference type="EMBL" id="MDQ0413305.1"/>
    </source>
</evidence>
<dbReference type="SUPFAM" id="SSF48239">
    <property type="entry name" value="Terpenoid cyclases/Protein prenyltransferases"/>
    <property type="match status" value="2"/>
</dbReference>
<evidence type="ECO:0000256" key="3">
    <source>
        <dbReference type="ARBA" id="ARBA00022737"/>
    </source>
</evidence>
<feature type="domain" description="Squalene cyclase C-terminal" evidence="5">
    <location>
        <begin position="304"/>
        <end position="618"/>
    </location>
</feature>
<dbReference type="Pfam" id="PF13249">
    <property type="entry name" value="SQHop_cyclase_N"/>
    <property type="match status" value="1"/>
</dbReference>
<dbReference type="Gene3D" id="1.50.10.20">
    <property type="match status" value="2"/>
</dbReference>
<evidence type="ECO:0000256" key="1">
    <source>
        <dbReference type="ARBA" id="ARBA00004999"/>
    </source>
</evidence>
<dbReference type="NCBIfam" id="TIGR01507">
    <property type="entry name" value="hopene_cyclase"/>
    <property type="match status" value="1"/>
</dbReference>
<evidence type="ECO:0000256" key="2">
    <source>
        <dbReference type="ARBA" id="ARBA00009755"/>
    </source>
</evidence>
<dbReference type="Proteomes" id="UP001242313">
    <property type="component" value="Unassembled WGS sequence"/>
</dbReference>
<name>A0ABU0FU73_9BACI</name>
<keyword evidence="4" id="KW-0413">Isomerase</keyword>
<evidence type="ECO:0000256" key="4">
    <source>
        <dbReference type="ARBA" id="ARBA00023235"/>
    </source>
</evidence>
<comment type="similarity">
    <text evidence="2">Belongs to the terpene cyclase/mutase family.</text>
</comment>
<dbReference type="NCBIfam" id="TIGR01787">
    <property type="entry name" value="squalene_cyclas"/>
    <property type="match status" value="1"/>
</dbReference>
<dbReference type="PANTHER" id="PTHR11764">
    <property type="entry name" value="TERPENE CYCLASE/MUTASE FAMILY MEMBER"/>
    <property type="match status" value="1"/>
</dbReference>
<dbReference type="InterPro" id="IPR018333">
    <property type="entry name" value="Squalene_cyclase"/>
</dbReference>
<dbReference type="PANTHER" id="PTHR11764:SF20">
    <property type="entry name" value="LANOSTEROL SYNTHASE"/>
    <property type="match status" value="1"/>
</dbReference>
<sequence>MNHRVNKEMNRIVKQLIRDQSKDGAWRYPFETGIATDCSMIILLRTLEIEDEAFIKELVERIAGEQQEDGSWKLFHDQKNGNLTSTVEAYYALLYSGYRDRKDKDIQAARRFILANGGAGEVHQFLKIMLALTGQCEWPHFPINIEVMLIPDTFPINLFDLSVYGRANIIPFLILANTNFRKRTAQSPDLSDLFQNREVRLFTEEQDEELRSLTKWVKQGINGLKSHGNLRELALYRAEKYMLDRIESDGTYLNYFSTTTLMIFALLARGYHSTHPVITRAVQGLKAMTTRMDDKLHCQYTTATVWNTTLISYVLQESGFAYSSSPVQKANQYILSRQQLKYGDWAIHESTVLPGGWGFADLNTFHPDIDDTTAALRAIRTLATEQVDYRQAWDRGVNWLISMQNKDGGWAAFEKNVDKKVLNLFPVEGGQDLLIDPSTVDLTGRTLEFFGNFTNLDFHQPMIKAGVRWLLQQQQTDGSWLGRWGVYIYGTWAAVTGMIAVGISPKHPAIQKALTWLRKIQNPDGGWGESCNSDIQNQYVPLGDSTRTHTAWALDTLISAATTVTSEMENGVAFLVDRKEKDWTSTYPKGRGMAGSFYINYHCYEYVFPLLALAHYQKLTDGQLLTGEERR</sequence>
<dbReference type="InterPro" id="IPR032697">
    <property type="entry name" value="SQ_cyclase_N"/>
</dbReference>
<keyword evidence="8" id="KW-1185">Reference proteome</keyword>
<dbReference type="InterPro" id="IPR032696">
    <property type="entry name" value="SQ_cyclase_C"/>
</dbReference>
<proteinExistence type="inferred from homology"/>
<keyword evidence="3" id="KW-0677">Repeat</keyword>
<reference evidence="7 8" key="1">
    <citation type="submission" date="2023-07" db="EMBL/GenBank/DDBJ databases">
        <title>Genomic Encyclopedia of Type Strains, Phase IV (KMG-IV): sequencing the most valuable type-strain genomes for metagenomic binning, comparative biology and taxonomic classification.</title>
        <authorList>
            <person name="Goeker M."/>
        </authorList>
    </citation>
    <scope>NUCLEOTIDE SEQUENCE [LARGE SCALE GENOMIC DNA]</scope>
    <source>
        <strain evidence="7 8">DSM 19598</strain>
    </source>
</reference>
<dbReference type="InterPro" id="IPR008930">
    <property type="entry name" value="Terpenoid_cyclase/PrenylTrfase"/>
</dbReference>
<comment type="pathway">
    <text evidence="1">Secondary metabolite biosynthesis; hopanoid biosynthesis.</text>
</comment>
<dbReference type="EC" id="4.2.1.137" evidence="7"/>
<dbReference type="RefSeq" id="WP_307191583.1">
    <property type="nucleotide sequence ID" value="NZ_JAUSUN010000006.1"/>
</dbReference>
<dbReference type="EMBL" id="JAUSUN010000006">
    <property type="protein sequence ID" value="MDQ0413305.1"/>
    <property type="molecule type" value="Genomic_DNA"/>
</dbReference>
<dbReference type="GO" id="GO:0016829">
    <property type="term" value="F:lyase activity"/>
    <property type="evidence" value="ECO:0007669"/>
    <property type="project" value="UniProtKB-KW"/>
</dbReference>
<keyword evidence="7" id="KW-0456">Lyase</keyword>
<protein>
    <submittedName>
        <fullName evidence="7">Sporulenol synthase</fullName>
        <ecNumber evidence="7">4.2.1.137</ecNumber>
    </submittedName>
</protein>
<organism evidence="7 8">
    <name type="scientific">Mesobacillus stamsii</name>
    <dbReference type="NCBI Taxonomy" id="225347"/>
    <lineage>
        <taxon>Bacteria</taxon>
        <taxon>Bacillati</taxon>
        <taxon>Bacillota</taxon>
        <taxon>Bacilli</taxon>
        <taxon>Bacillales</taxon>
        <taxon>Bacillaceae</taxon>
        <taxon>Mesobacillus</taxon>
    </lineage>
</organism>
<gene>
    <name evidence="7" type="ORF">J2S25_001508</name>
</gene>
<feature type="domain" description="Squalene cyclase N-terminal" evidence="6">
    <location>
        <begin position="10"/>
        <end position="292"/>
    </location>
</feature>
<evidence type="ECO:0000259" key="6">
    <source>
        <dbReference type="Pfam" id="PF13249"/>
    </source>
</evidence>
<dbReference type="Pfam" id="PF13243">
    <property type="entry name" value="SQHop_cyclase_C"/>
    <property type="match status" value="1"/>
</dbReference>